<protein>
    <submittedName>
        <fullName evidence="7">Glycoside hydrolase</fullName>
    </submittedName>
</protein>
<dbReference type="InterPro" id="IPR038765">
    <property type="entry name" value="Papain-like_cys_pep_sf"/>
</dbReference>
<evidence type="ECO:0000256" key="2">
    <source>
        <dbReference type="ARBA" id="ARBA00022670"/>
    </source>
</evidence>
<accession>A0A2Z4G8Q8</accession>
<dbReference type="Pfam" id="PF00877">
    <property type="entry name" value="NLPC_P60"/>
    <property type="match status" value="1"/>
</dbReference>
<keyword evidence="2" id="KW-0645">Protease</keyword>
<name>A0A2Z4G8Q8_9BACT</name>
<proteinExistence type="inferred from homology"/>
<reference evidence="7 8" key="1">
    <citation type="submission" date="2018-05" db="EMBL/GenBank/DDBJ databases">
        <title>Complete genome sequence of Arcticibacterium luteifluviistationis SM1504T, a cytophagaceae bacterium isolated from Arctic surface seawater.</title>
        <authorList>
            <person name="Li Y."/>
            <person name="Qin Q.-L."/>
        </authorList>
    </citation>
    <scope>NUCLEOTIDE SEQUENCE [LARGE SCALE GENOMIC DNA]</scope>
    <source>
        <strain evidence="7 8">SM1504</strain>
    </source>
</reference>
<dbReference type="PROSITE" id="PS51781">
    <property type="entry name" value="SH3B"/>
    <property type="match status" value="1"/>
</dbReference>
<feature type="domain" description="SH3b" evidence="5">
    <location>
        <begin position="97"/>
        <end position="160"/>
    </location>
</feature>
<dbReference type="InterPro" id="IPR000064">
    <property type="entry name" value="NLP_P60_dom"/>
</dbReference>
<evidence type="ECO:0000256" key="4">
    <source>
        <dbReference type="ARBA" id="ARBA00022807"/>
    </source>
</evidence>
<keyword evidence="4" id="KW-0788">Thiol protease</keyword>
<organism evidence="7 8">
    <name type="scientific">Arcticibacterium luteifluviistationis</name>
    <dbReference type="NCBI Taxonomy" id="1784714"/>
    <lineage>
        <taxon>Bacteria</taxon>
        <taxon>Pseudomonadati</taxon>
        <taxon>Bacteroidota</taxon>
        <taxon>Cytophagia</taxon>
        <taxon>Cytophagales</taxon>
        <taxon>Leadbetterellaceae</taxon>
        <taxon>Arcticibacterium</taxon>
    </lineage>
</organism>
<dbReference type="Gene3D" id="3.90.1720.10">
    <property type="entry name" value="endopeptidase domain like (from Nostoc punctiforme)"/>
    <property type="match status" value="1"/>
</dbReference>
<dbReference type="Proteomes" id="UP000249873">
    <property type="component" value="Chromosome"/>
</dbReference>
<evidence type="ECO:0000259" key="5">
    <source>
        <dbReference type="PROSITE" id="PS51781"/>
    </source>
</evidence>
<dbReference type="PANTHER" id="PTHR47053:SF1">
    <property type="entry name" value="MUREIN DD-ENDOPEPTIDASE MEPH-RELATED"/>
    <property type="match status" value="1"/>
</dbReference>
<evidence type="ECO:0000256" key="3">
    <source>
        <dbReference type="ARBA" id="ARBA00022801"/>
    </source>
</evidence>
<keyword evidence="8" id="KW-1185">Reference proteome</keyword>
<dbReference type="Pfam" id="PF18348">
    <property type="entry name" value="SH3_16"/>
    <property type="match status" value="1"/>
</dbReference>
<evidence type="ECO:0000313" key="7">
    <source>
        <dbReference type="EMBL" id="AWV97602.1"/>
    </source>
</evidence>
<dbReference type="AlphaFoldDB" id="A0A2Z4G8Q8"/>
<gene>
    <name evidence="7" type="ORF">DJ013_05255</name>
</gene>
<dbReference type="GO" id="GO:0006508">
    <property type="term" value="P:proteolysis"/>
    <property type="evidence" value="ECO:0007669"/>
    <property type="project" value="UniProtKB-KW"/>
</dbReference>
<keyword evidence="3 7" id="KW-0378">Hydrolase</keyword>
<dbReference type="KEGG" id="als:DJ013_05255"/>
<dbReference type="PANTHER" id="PTHR47053">
    <property type="entry name" value="MUREIN DD-ENDOPEPTIDASE MEPH-RELATED"/>
    <property type="match status" value="1"/>
</dbReference>
<dbReference type="PROSITE" id="PS51935">
    <property type="entry name" value="NLPC_P60"/>
    <property type="match status" value="1"/>
</dbReference>
<comment type="similarity">
    <text evidence="1">Belongs to the peptidase C40 family.</text>
</comment>
<dbReference type="InterPro" id="IPR041382">
    <property type="entry name" value="SH3_16"/>
</dbReference>
<dbReference type="OrthoDB" id="9813368at2"/>
<dbReference type="SUPFAM" id="SSF54001">
    <property type="entry name" value="Cysteine proteinases"/>
    <property type="match status" value="1"/>
</dbReference>
<dbReference type="Gene3D" id="2.30.30.40">
    <property type="entry name" value="SH3 Domains"/>
    <property type="match status" value="2"/>
</dbReference>
<dbReference type="PROSITE" id="PS51257">
    <property type="entry name" value="PROKAR_LIPOPROTEIN"/>
    <property type="match status" value="1"/>
</dbReference>
<dbReference type="RefSeq" id="WP_111370704.1">
    <property type="nucleotide sequence ID" value="NZ_CP029480.1"/>
</dbReference>
<evidence type="ECO:0000256" key="1">
    <source>
        <dbReference type="ARBA" id="ARBA00007074"/>
    </source>
</evidence>
<feature type="domain" description="NlpC/P60" evidence="6">
    <location>
        <begin position="234"/>
        <end position="366"/>
    </location>
</feature>
<sequence length="380" mass="42225">MESPSRQRIVLIIAVFCFFLVSCRNSAKDDGLLASLEALKTEYAPDGRTSVFNYEIVDDSLKGQIDNSQLHQKVKKLVAGLNLVEALEPLPSVDLADTLAYINVSVGNMRSKAAESSELSTQALLGTPLRVLEKSGSWYRVQTPDGYIGFIENSAIAFHNSFDAQKNKVLYTGAYGFSYQNASLQGLKVSDLTFGNIFKKLESGSVSTKVQYPDERIAYISSSELQSVESFVNDSKPQGVIKASQEFLGIPYLWGGTSWKGVDCSGFTRTSFMMNGIYLPRDASQQALVGDRVDTYSGFDKLKEGDLLFFGRHTDNGTKVTHVAVYLGGLKFIHSSGMVRYGSFDPNSEFYDSYNLNRFLFAKRIIDSKSIRYLNTQNFY</sequence>
<dbReference type="InterPro" id="IPR003646">
    <property type="entry name" value="SH3-like_bac-type"/>
</dbReference>
<dbReference type="InterPro" id="IPR051202">
    <property type="entry name" value="Peptidase_C40"/>
</dbReference>
<evidence type="ECO:0000313" key="8">
    <source>
        <dbReference type="Proteomes" id="UP000249873"/>
    </source>
</evidence>
<evidence type="ECO:0000259" key="6">
    <source>
        <dbReference type="PROSITE" id="PS51935"/>
    </source>
</evidence>
<dbReference type="EMBL" id="CP029480">
    <property type="protein sequence ID" value="AWV97602.1"/>
    <property type="molecule type" value="Genomic_DNA"/>
</dbReference>
<dbReference type="GO" id="GO:0008234">
    <property type="term" value="F:cysteine-type peptidase activity"/>
    <property type="evidence" value="ECO:0007669"/>
    <property type="project" value="UniProtKB-KW"/>
</dbReference>